<dbReference type="PANTHER" id="PTHR47870:SF1">
    <property type="entry name" value="CYTOCHROME C-TYPE BIOGENESIS PROTEIN CCMH"/>
    <property type="match status" value="1"/>
</dbReference>
<evidence type="ECO:0000259" key="7">
    <source>
        <dbReference type="Pfam" id="PF23892"/>
    </source>
</evidence>
<feature type="coiled-coil region" evidence="5">
    <location>
        <begin position="307"/>
        <end position="334"/>
    </location>
</feature>
<keyword evidence="10" id="KW-1185">Reference proteome</keyword>
<dbReference type="OrthoDB" id="9776053at2"/>
<evidence type="ECO:0000313" key="9">
    <source>
        <dbReference type="EMBL" id="MUG32002.1"/>
    </source>
</evidence>
<evidence type="ECO:0000256" key="1">
    <source>
        <dbReference type="ARBA" id="ARBA00004196"/>
    </source>
</evidence>
<gene>
    <name evidence="9" type="primary">ccmI</name>
    <name evidence="9" type="ORF">GB996_04245</name>
</gene>
<evidence type="ECO:0000256" key="5">
    <source>
        <dbReference type="SAM" id="Coils"/>
    </source>
</evidence>
<dbReference type="GO" id="GO:0005886">
    <property type="term" value="C:plasma membrane"/>
    <property type="evidence" value="ECO:0007669"/>
    <property type="project" value="TreeGrafter"/>
</dbReference>
<proteinExistence type="predicted"/>
<dbReference type="InterPro" id="IPR056413">
    <property type="entry name" value="TPR_CcmH_CycH"/>
</dbReference>
<feature type="transmembrane region" description="Helical" evidence="6">
    <location>
        <begin position="123"/>
        <end position="141"/>
    </location>
</feature>
<feature type="domain" description="Cytochrome c-type biogenesis protein H Ig-like" evidence="7">
    <location>
        <begin position="349"/>
        <end position="453"/>
    </location>
</feature>
<dbReference type="GO" id="GO:0030313">
    <property type="term" value="C:cell envelope"/>
    <property type="evidence" value="ECO:0007669"/>
    <property type="project" value="UniProtKB-SubCell"/>
</dbReference>
<dbReference type="Pfam" id="PF23892">
    <property type="entry name" value="Ig_CycH"/>
    <property type="match status" value="1"/>
</dbReference>
<evidence type="ECO:0000256" key="4">
    <source>
        <dbReference type="ARBA" id="ARBA00022803"/>
    </source>
</evidence>
<keyword evidence="4" id="KW-0802">TPR repeat</keyword>
<sequence length="471" mass="51190">MPTLVIFVALAIILTLVLAVIVLMPWLRVDKSAQNNQLIVLNIEVFKERLEELKADYNLGGMSEAEFKTQKTELERQLLLASDDKNSLILDDNLDTDLAHNGHSSSAIAKAQREQRFTRSAKARLTILICVPILMIMAYFLSGDRTAVTNLWQAQDKVGQVADDLLTGKIDAPPEWATEDSIGLMGAIQTNVHHHAYDPMRWMRLADILMAFEANDQALEAQSRAYRLSPEDEEVAVAYAQTKFFTSGGMLDSSSREALQNVLRKNPEHQGAQMLMAMGEARSGNYEQAQAWVERLRQGIAARDGDHSEALNSLNELSRNIAQQQQAALQAQTSGAKSTTDSAASAQSVAVTVTLNKSLDSMVAPSDILFVTVQEATGGAPLAVKRVPATQLSSAVSGFNIELNDNDAMMPTHTLSKAMAEGKSLVVKARISKSGQAMTASGDLEATDLPLEYQGVAGDLKVALEINKQVP</sequence>
<dbReference type="InterPro" id="IPR017560">
    <property type="entry name" value="Cyt_c_biogenesis_CcmI"/>
</dbReference>
<dbReference type="NCBIfam" id="TIGR03142">
    <property type="entry name" value="cytochro_ccmI"/>
    <property type="match status" value="1"/>
</dbReference>
<keyword evidence="2" id="KW-0677">Repeat</keyword>
<comment type="subcellular location">
    <subcellularLocation>
        <location evidence="1">Cell envelope</location>
    </subcellularLocation>
</comment>
<dbReference type="Proteomes" id="UP000442109">
    <property type="component" value="Unassembled WGS sequence"/>
</dbReference>
<dbReference type="RefSeq" id="WP_155586935.1">
    <property type="nucleotide sequence ID" value="NZ_WFKQ01000002.1"/>
</dbReference>
<keyword evidence="6" id="KW-1133">Transmembrane helix</keyword>
<feature type="domain" description="Cytochrome c-type biogenesis protein H TPR" evidence="8">
    <location>
        <begin position="178"/>
        <end position="304"/>
    </location>
</feature>
<evidence type="ECO:0000256" key="2">
    <source>
        <dbReference type="ARBA" id="ARBA00022737"/>
    </source>
</evidence>
<dbReference type="Pfam" id="PF23914">
    <property type="entry name" value="TPR_CcmH_CycH"/>
    <property type="match status" value="1"/>
</dbReference>
<evidence type="ECO:0000256" key="3">
    <source>
        <dbReference type="ARBA" id="ARBA00022748"/>
    </source>
</evidence>
<comment type="caution">
    <text evidence="9">The sequence shown here is derived from an EMBL/GenBank/DDBJ whole genome shotgun (WGS) entry which is preliminary data.</text>
</comment>
<keyword evidence="5" id="KW-0175">Coiled coil</keyword>
<keyword evidence="6" id="KW-0472">Membrane</keyword>
<dbReference type="InterPro" id="IPR011990">
    <property type="entry name" value="TPR-like_helical_dom_sf"/>
</dbReference>
<dbReference type="GO" id="GO:0017004">
    <property type="term" value="P:cytochrome complex assembly"/>
    <property type="evidence" value="ECO:0007669"/>
    <property type="project" value="UniProtKB-KW"/>
</dbReference>
<accession>A0A844LZA0</accession>
<organism evidence="9 10">
    <name type="scientific">Psychrobacter sanguinis</name>
    <dbReference type="NCBI Taxonomy" id="861445"/>
    <lineage>
        <taxon>Bacteria</taxon>
        <taxon>Pseudomonadati</taxon>
        <taxon>Pseudomonadota</taxon>
        <taxon>Gammaproteobacteria</taxon>
        <taxon>Moraxellales</taxon>
        <taxon>Moraxellaceae</taxon>
        <taxon>Psychrobacter</taxon>
    </lineage>
</organism>
<keyword evidence="3" id="KW-0201">Cytochrome c-type biogenesis</keyword>
<evidence type="ECO:0000313" key="10">
    <source>
        <dbReference type="Proteomes" id="UP000442109"/>
    </source>
</evidence>
<protein>
    <submittedName>
        <fullName evidence="9">C-type cytochrome biogenesis protein CcmI</fullName>
    </submittedName>
</protein>
<dbReference type="PANTHER" id="PTHR47870">
    <property type="entry name" value="CYTOCHROME C-TYPE BIOGENESIS PROTEIN CCMH"/>
    <property type="match status" value="1"/>
</dbReference>
<reference evidence="9 10" key="1">
    <citation type="journal article" date="2019" name="PLoS ONE">
        <title>Pup mortality in New Zealand sea lions (Phocarctos hookeri) at Enderby Island, Auckland Islands, 2013-18.</title>
        <authorList>
            <person name="Michael S.A."/>
            <person name="Hayman D.T.S."/>
            <person name="Gray R."/>
            <person name="Zhang J."/>
            <person name="Rogers L."/>
            <person name="Roe W.D."/>
        </authorList>
    </citation>
    <scope>NUCLEOTIDE SEQUENCE [LARGE SCALE GENOMIC DNA]</scope>
    <source>
        <strain evidence="9 10">SM868</strain>
    </source>
</reference>
<dbReference type="AlphaFoldDB" id="A0A844LZA0"/>
<keyword evidence="6" id="KW-0812">Transmembrane</keyword>
<dbReference type="SUPFAM" id="SSF48452">
    <property type="entry name" value="TPR-like"/>
    <property type="match status" value="1"/>
</dbReference>
<evidence type="ECO:0000259" key="8">
    <source>
        <dbReference type="Pfam" id="PF23914"/>
    </source>
</evidence>
<dbReference type="EMBL" id="WFKQ01000002">
    <property type="protein sequence ID" value="MUG32002.1"/>
    <property type="molecule type" value="Genomic_DNA"/>
</dbReference>
<dbReference type="InterPro" id="IPR051263">
    <property type="entry name" value="C-type_cytochrome_biogenesis"/>
</dbReference>
<dbReference type="Gene3D" id="1.25.40.10">
    <property type="entry name" value="Tetratricopeptide repeat domain"/>
    <property type="match status" value="1"/>
</dbReference>
<name>A0A844LZA0_9GAMM</name>
<evidence type="ECO:0000256" key="6">
    <source>
        <dbReference type="SAM" id="Phobius"/>
    </source>
</evidence>
<dbReference type="InterPro" id="IPR056412">
    <property type="entry name" value="Ig_CycH"/>
</dbReference>
<feature type="transmembrane region" description="Helical" evidence="6">
    <location>
        <begin position="6"/>
        <end position="27"/>
    </location>
</feature>